<feature type="chain" id="PRO_5038704430" description="Tripartite tricarboxylate transporter family receptor" evidence="2">
    <location>
        <begin position="24"/>
        <end position="340"/>
    </location>
</feature>
<dbReference type="PATRIC" id="fig|520767.4.peg.894"/>
<dbReference type="InterPro" id="IPR005064">
    <property type="entry name" value="BUG"/>
</dbReference>
<dbReference type="PANTHER" id="PTHR42928:SF3">
    <property type="entry name" value="UPF0065 PROTEIN YFLP"/>
    <property type="match status" value="1"/>
</dbReference>
<comment type="caution">
    <text evidence="3">The sequence shown here is derived from an EMBL/GenBank/DDBJ whole genome shotgun (WGS) entry which is preliminary data.</text>
</comment>
<dbReference type="SUPFAM" id="SSF53850">
    <property type="entry name" value="Periplasmic binding protein-like II"/>
    <property type="match status" value="1"/>
</dbReference>
<evidence type="ECO:0000256" key="1">
    <source>
        <dbReference type="ARBA" id="ARBA00006987"/>
    </source>
</evidence>
<evidence type="ECO:0008006" key="5">
    <source>
        <dbReference type="Google" id="ProtNLM"/>
    </source>
</evidence>
<keyword evidence="4" id="KW-1185">Reference proteome</keyword>
<feature type="signal peptide" evidence="2">
    <location>
        <begin position="1"/>
        <end position="23"/>
    </location>
</feature>
<protein>
    <recommendedName>
        <fullName evidence="5">Tripartite tricarboxylate transporter family receptor</fullName>
    </recommendedName>
</protein>
<dbReference type="STRING" id="520767.ATZ99_08080"/>
<evidence type="ECO:0000313" key="4">
    <source>
        <dbReference type="Proteomes" id="UP000075737"/>
    </source>
</evidence>
<evidence type="ECO:0000313" key="3">
    <source>
        <dbReference type="EMBL" id="KYO66991.1"/>
    </source>
</evidence>
<gene>
    <name evidence="3" type="ORF">ATZ99_08080</name>
</gene>
<dbReference type="PROSITE" id="PS51257">
    <property type="entry name" value="PROKAR_LIPOPROTEIN"/>
    <property type="match status" value="1"/>
</dbReference>
<dbReference type="CDD" id="cd07012">
    <property type="entry name" value="PBP2_Bug_TTT"/>
    <property type="match status" value="1"/>
</dbReference>
<comment type="similarity">
    <text evidence="1">Belongs to the UPF0065 (bug) family.</text>
</comment>
<dbReference type="RefSeq" id="WP_068747964.1">
    <property type="nucleotide sequence ID" value="NZ_LOHZ01000023.1"/>
</dbReference>
<dbReference type="PIRSF" id="PIRSF017082">
    <property type="entry name" value="YflP"/>
    <property type="match status" value="1"/>
</dbReference>
<dbReference type="InterPro" id="IPR042100">
    <property type="entry name" value="Bug_dom1"/>
</dbReference>
<reference evidence="3 4" key="1">
    <citation type="submission" date="2015-12" db="EMBL/GenBank/DDBJ databases">
        <title>Draft genome of Thermovenabulum gondwanense isolated from a red thermophilic microbial mat colonisisng an outflow channel of a bore well.</title>
        <authorList>
            <person name="Patel B.K."/>
        </authorList>
    </citation>
    <scope>NUCLEOTIDE SEQUENCE [LARGE SCALE GENOMIC DNA]</scope>
    <source>
        <strain evidence="3 4">R270</strain>
    </source>
</reference>
<dbReference type="Gene3D" id="3.40.190.10">
    <property type="entry name" value="Periplasmic binding protein-like II"/>
    <property type="match status" value="1"/>
</dbReference>
<dbReference type="OrthoDB" id="8880247at2"/>
<dbReference type="EMBL" id="LOHZ01000023">
    <property type="protein sequence ID" value="KYO66991.1"/>
    <property type="molecule type" value="Genomic_DNA"/>
</dbReference>
<accession>A0A162MRC9</accession>
<organism evidence="3 4">
    <name type="scientific">Thermovenabulum gondwanense</name>
    <dbReference type="NCBI Taxonomy" id="520767"/>
    <lineage>
        <taxon>Bacteria</taxon>
        <taxon>Bacillati</taxon>
        <taxon>Bacillota</taxon>
        <taxon>Clostridia</taxon>
        <taxon>Thermosediminibacterales</taxon>
        <taxon>Thermosediminibacteraceae</taxon>
        <taxon>Thermovenabulum</taxon>
    </lineage>
</organism>
<dbReference type="Proteomes" id="UP000075737">
    <property type="component" value="Unassembled WGS sequence"/>
</dbReference>
<keyword evidence="2" id="KW-0732">Signal</keyword>
<proteinExistence type="inferred from homology"/>
<dbReference type="AlphaFoldDB" id="A0A162MRC9"/>
<dbReference type="PANTHER" id="PTHR42928">
    <property type="entry name" value="TRICARBOXYLATE-BINDING PROTEIN"/>
    <property type="match status" value="1"/>
</dbReference>
<dbReference type="Pfam" id="PF03401">
    <property type="entry name" value="TctC"/>
    <property type="match status" value="1"/>
</dbReference>
<dbReference type="Gene3D" id="3.40.190.150">
    <property type="entry name" value="Bordetella uptake gene, domain 1"/>
    <property type="match status" value="1"/>
</dbReference>
<evidence type="ECO:0000256" key="2">
    <source>
        <dbReference type="SAM" id="SignalP"/>
    </source>
</evidence>
<name>A0A162MRC9_9FIRM</name>
<sequence>MKKMRKSYFYLSAMLILMLLLTAGCSSNKSSQNKQVNYPTKPFEFVAPAGPGGGWDTTIRTVAKVLQDTKLITQPMPVVNKPGGGGAVGLAYMQEKKGDPYEVIVFSPPLLLINLTGQTQYSYKDLTPLAMLIHDYGAFAVPKNSKFNSINEVMEALKKDPKSVKIGGVSSPGSMDHIQFLAAAKAAGVENLKDIQYISFQGGEHLAALMGGHIDLLSTGMAEVVGPMQSGDIKVLAVTAPERIKEGPLSQVPTLKEQGINAEFINWRGLFGPPEMPDYAVKYLTDALSKMVNTPEWDEMVKKYGWTKAFMGSEEFKAFLEKTNESYKEILKEIEMYKGQ</sequence>